<dbReference type="Pfam" id="PF10099">
    <property type="entry name" value="RskA_C"/>
    <property type="match status" value="1"/>
</dbReference>
<keyword evidence="1" id="KW-0175">Coiled coil</keyword>
<feature type="domain" description="Anti-sigma K factor RskA C-terminal" evidence="3">
    <location>
        <begin position="114"/>
        <end position="271"/>
    </location>
</feature>
<keyword evidence="2" id="KW-1133">Transmembrane helix</keyword>
<gene>
    <name evidence="4" type="ORF">FC093_13850</name>
</gene>
<dbReference type="EMBL" id="SZQL01000011">
    <property type="protein sequence ID" value="TKK67383.1"/>
    <property type="molecule type" value="Genomic_DNA"/>
</dbReference>
<evidence type="ECO:0000313" key="4">
    <source>
        <dbReference type="EMBL" id="TKK67383.1"/>
    </source>
</evidence>
<dbReference type="PANTHER" id="PTHR37461:SF1">
    <property type="entry name" value="ANTI-SIGMA-K FACTOR RSKA"/>
    <property type="match status" value="1"/>
</dbReference>
<dbReference type="InterPro" id="IPR051474">
    <property type="entry name" value="Anti-sigma-K/W_factor"/>
</dbReference>
<organism evidence="4 5">
    <name type="scientific">Ilyomonas limi</name>
    <dbReference type="NCBI Taxonomy" id="2575867"/>
    <lineage>
        <taxon>Bacteria</taxon>
        <taxon>Pseudomonadati</taxon>
        <taxon>Bacteroidota</taxon>
        <taxon>Chitinophagia</taxon>
        <taxon>Chitinophagales</taxon>
        <taxon>Chitinophagaceae</taxon>
        <taxon>Ilyomonas</taxon>
    </lineage>
</organism>
<feature type="coiled-coil region" evidence="1">
    <location>
        <begin position="135"/>
        <end position="162"/>
    </location>
</feature>
<dbReference type="Proteomes" id="UP000305848">
    <property type="component" value="Unassembled WGS sequence"/>
</dbReference>
<dbReference type="InterPro" id="IPR018764">
    <property type="entry name" value="RskA_C"/>
</dbReference>
<evidence type="ECO:0000313" key="5">
    <source>
        <dbReference type="Proteomes" id="UP000305848"/>
    </source>
</evidence>
<evidence type="ECO:0000259" key="3">
    <source>
        <dbReference type="Pfam" id="PF10099"/>
    </source>
</evidence>
<dbReference type="GO" id="GO:0016989">
    <property type="term" value="F:sigma factor antagonist activity"/>
    <property type="evidence" value="ECO:0007669"/>
    <property type="project" value="TreeGrafter"/>
</dbReference>
<dbReference type="SUPFAM" id="SSF54523">
    <property type="entry name" value="Pili subunits"/>
    <property type="match status" value="1"/>
</dbReference>
<reference evidence="4 5" key="1">
    <citation type="submission" date="2019-05" db="EMBL/GenBank/DDBJ databases">
        <title>Panacibacter sp. strain 17mud1-8 Genome sequencing and assembly.</title>
        <authorList>
            <person name="Chhetri G."/>
        </authorList>
    </citation>
    <scope>NUCLEOTIDE SEQUENCE [LARGE SCALE GENOMIC DNA]</scope>
    <source>
        <strain evidence="4 5">17mud1-8</strain>
    </source>
</reference>
<keyword evidence="2" id="KW-0472">Membrane</keyword>
<dbReference type="RefSeq" id="WP_137262399.1">
    <property type="nucleotide sequence ID" value="NZ_SZQL01000011.1"/>
</dbReference>
<evidence type="ECO:0000256" key="1">
    <source>
        <dbReference type="SAM" id="Coils"/>
    </source>
</evidence>
<keyword evidence="2" id="KW-0812">Transmembrane</keyword>
<keyword evidence="5" id="KW-1185">Reference proteome</keyword>
<dbReference type="OrthoDB" id="1420916at2"/>
<name>A0A4V5UUF6_9BACT</name>
<dbReference type="InterPro" id="IPR045584">
    <property type="entry name" value="Pilin-like"/>
</dbReference>
<comment type="caution">
    <text evidence="4">The sequence shown here is derived from an EMBL/GenBank/DDBJ whole genome shotgun (WGS) entry which is preliminary data.</text>
</comment>
<protein>
    <submittedName>
        <fullName evidence="4">Anti-sigma factor</fullName>
    </submittedName>
</protein>
<evidence type="ECO:0000256" key="2">
    <source>
        <dbReference type="SAM" id="Phobius"/>
    </source>
</evidence>
<feature type="transmembrane region" description="Helical" evidence="2">
    <location>
        <begin position="113"/>
        <end position="133"/>
    </location>
</feature>
<proteinExistence type="predicted"/>
<dbReference type="PANTHER" id="PTHR37461">
    <property type="entry name" value="ANTI-SIGMA-K FACTOR RSKA"/>
    <property type="match status" value="1"/>
</dbReference>
<dbReference type="GO" id="GO:0005886">
    <property type="term" value="C:plasma membrane"/>
    <property type="evidence" value="ECO:0007669"/>
    <property type="project" value="InterPro"/>
</dbReference>
<sequence>MDLSCIISSGDLELYVLGMLSSEDAYKIEQLAKLFPEVQAELYAIEDALLNAANEVEESPSAAVKDQLFNRLKSLPVGNDATTSLPGAIPLSDGHTTAKIIPMYQPNRSNSGLIAAAVIGVLLAIGSIAYTFINNNRQRVQMAAMQQQMDSLQNYAAAQQQQLAQYASDMRFYRDTGYKMINLKPMPNRPKDILAQVFWDTRTKAVYATNISLPKAPEGKQYQLWAFVNGKPVSAGLFDEKTGTVEQMKTFNQAEAFGITLEKAGGVSSPTVSEMYVLGKV</sequence>
<accession>A0A4V5UUF6</accession>
<dbReference type="GO" id="GO:0006417">
    <property type="term" value="P:regulation of translation"/>
    <property type="evidence" value="ECO:0007669"/>
    <property type="project" value="TreeGrafter"/>
</dbReference>
<dbReference type="AlphaFoldDB" id="A0A4V5UUF6"/>